<protein>
    <submittedName>
        <fullName evidence="1">Uncharacterized protein</fullName>
    </submittedName>
</protein>
<keyword evidence="2" id="KW-1185">Reference proteome</keyword>
<comment type="caution">
    <text evidence="1">The sequence shown here is derived from an EMBL/GenBank/DDBJ whole genome shotgun (WGS) entry which is preliminary data.</text>
</comment>
<name>A0ABV6BYJ6_9FLAO</name>
<dbReference type="RefSeq" id="WP_379682421.1">
    <property type="nucleotide sequence ID" value="NZ_JBHLYW010000033.1"/>
</dbReference>
<organism evidence="1 2">
    <name type="scientific">Flavobacterium procerum</name>
    <dbReference type="NCBI Taxonomy" id="1455569"/>
    <lineage>
        <taxon>Bacteria</taxon>
        <taxon>Pseudomonadati</taxon>
        <taxon>Bacteroidota</taxon>
        <taxon>Flavobacteriia</taxon>
        <taxon>Flavobacteriales</taxon>
        <taxon>Flavobacteriaceae</taxon>
        <taxon>Flavobacterium</taxon>
    </lineage>
</organism>
<accession>A0ABV6BYJ6</accession>
<evidence type="ECO:0000313" key="1">
    <source>
        <dbReference type="EMBL" id="MFC0080526.1"/>
    </source>
</evidence>
<reference evidence="1 2" key="1">
    <citation type="submission" date="2024-09" db="EMBL/GenBank/DDBJ databases">
        <authorList>
            <person name="Sun Q."/>
            <person name="Mori K."/>
        </authorList>
    </citation>
    <scope>NUCLEOTIDE SEQUENCE [LARGE SCALE GENOMIC DNA]</scope>
    <source>
        <strain evidence="1 2">CGMCC 1.12926</strain>
    </source>
</reference>
<evidence type="ECO:0000313" key="2">
    <source>
        <dbReference type="Proteomes" id="UP001589734"/>
    </source>
</evidence>
<dbReference type="Proteomes" id="UP001589734">
    <property type="component" value="Unassembled WGS sequence"/>
</dbReference>
<sequence length="92" mass="11050">MELKNNVRYNWSEKIKIISYLVNTFDPVFKKYYSKQENWGELTILADFRDFLEEGDWTKVVLEYKKNNYYGLSNLKEMIDYANKFNSLGAPD</sequence>
<gene>
    <name evidence="1" type="ORF">ACFFLS_26040</name>
</gene>
<dbReference type="EMBL" id="JBHLYW010000033">
    <property type="protein sequence ID" value="MFC0080526.1"/>
    <property type="molecule type" value="Genomic_DNA"/>
</dbReference>
<proteinExistence type="predicted"/>